<dbReference type="AlphaFoldDB" id="A0A090DHA4"/>
<reference evidence="2" key="1">
    <citation type="submission" date="2014-08" db="EMBL/GenBank/DDBJ databases">
        <authorList>
            <person name="Moulin L."/>
        </authorList>
    </citation>
    <scope>NUCLEOTIDE SEQUENCE [LARGE SCALE GENOMIC DNA]</scope>
</reference>
<dbReference type="Proteomes" id="UP000045285">
    <property type="component" value="Unassembled WGS sequence"/>
</dbReference>
<keyword evidence="2" id="KW-1185">Reference proteome</keyword>
<accession>A0A090DHA4</accession>
<evidence type="ECO:0000313" key="2">
    <source>
        <dbReference type="Proteomes" id="UP000045285"/>
    </source>
</evidence>
<name>A0A090DHA4_MESPL</name>
<sequence length="73" mass="8734">MRPRRINGIVRPFTMRPRGRESEVRYRRSPQQEQLLFPLESNGSEFDLQLRNGEKSVFRIRAYASKLSAFSYR</sequence>
<protein>
    <submittedName>
        <fullName evidence="1">Uncharacterized protein</fullName>
    </submittedName>
</protein>
<proteinExistence type="predicted"/>
<evidence type="ECO:0000313" key="1">
    <source>
        <dbReference type="EMBL" id="CDX12664.1"/>
    </source>
</evidence>
<dbReference type="EMBL" id="CCMZ01000004">
    <property type="protein sequence ID" value="CDX12664.1"/>
    <property type="molecule type" value="Genomic_DNA"/>
</dbReference>
<organism evidence="1 2">
    <name type="scientific">Mesorhizobium plurifarium</name>
    <dbReference type="NCBI Taxonomy" id="69974"/>
    <lineage>
        <taxon>Bacteria</taxon>
        <taxon>Pseudomonadati</taxon>
        <taxon>Pseudomonadota</taxon>
        <taxon>Alphaproteobacteria</taxon>
        <taxon>Hyphomicrobiales</taxon>
        <taxon>Phyllobacteriaceae</taxon>
        <taxon>Mesorhizobium</taxon>
    </lineage>
</organism>
<gene>
    <name evidence="1" type="ORF">MPL3356_120099</name>
</gene>